<dbReference type="EMBL" id="AP023322">
    <property type="protein sequence ID" value="BCI62706.1"/>
    <property type="molecule type" value="Genomic_DNA"/>
</dbReference>
<dbReference type="Gene3D" id="1.20.1260.100">
    <property type="entry name" value="TspO/MBR protein"/>
    <property type="match status" value="1"/>
</dbReference>
<sequence length="154" mass="18208">MKKLANILIPIFICFLVGLTANFFQSTSIHEWYPHLNKPSLTPPNIVFPIAWTFLYICMGLSIGLIISSKSSEKKNMIWLFIIQLFFNFSWSILFFYLRNPLWGLANIIILDIAVIYYTCKSFKINKISSALFFPYILWLIFATYLNLYIFWYN</sequence>
<feature type="transmembrane region" description="Helical" evidence="6">
    <location>
        <begin position="103"/>
        <end position="120"/>
    </location>
</feature>
<dbReference type="RefSeq" id="WP_021931561.1">
    <property type="nucleotide sequence ID" value="NZ_AP023322.1"/>
</dbReference>
<comment type="subcellular location">
    <subcellularLocation>
        <location evidence="1">Membrane</location>
        <topology evidence="1">Multi-pass membrane protein</topology>
    </subcellularLocation>
</comment>
<reference evidence="8" key="1">
    <citation type="submission" date="2020-07" db="EMBL/GenBank/DDBJ databases">
        <title>Complete genome sequencing of Coprobacter sp. strain 2CBH44.</title>
        <authorList>
            <person name="Sakamoto M."/>
            <person name="Murakami T."/>
            <person name="Mori H."/>
        </authorList>
    </citation>
    <scope>NUCLEOTIDE SEQUENCE [LARGE SCALE GENOMIC DNA]</scope>
    <source>
        <strain evidence="8">2CBH44</strain>
    </source>
</reference>
<feature type="transmembrane region" description="Helical" evidence="6">
    <location>
        <begin position="132"/>
        <end position="152"/>
    </location>
</feature>
<gene>
    <name evidence="7" type="ORF">Cop2CBH44_10590</name>
</gene>
<keyword evidence="4 6" id="KW-1133">Transmembrane helix</keyword>
<feature type="transmembrane region" description="Helical" evidence="6">
    <location>
        <begin position="7"/>
        <end position="26"/>
    </location>
</feature>
<dbReference type="InterPro" id="IPR004307">
    <property type="entry name" value="TspO_MBR"/>
</dbReference>
<dbReference type="FunFam" id="1.20.1260.100:FF:000001">
    <property type="entry name" value="translocator protein 2"/>
    <property type="match status" value="1"/>
</dbReference>
<evidence type="ECO:0000313" key="7">
    <source>
        <dbReference type="EMBL" id="BCI62706.1"/>
    </source>
</evidence>
<dbReference type="PIRSF" id="PIRSF005859">
    <property type="entry name" value="PBR"/>
    <property type="match status" value="1"/>
</dbReference>
<evidence type="ECO:0000256" key="1">
    <source>
        <dbReference type="ARBA" id="ARBA00004141"/>
    </source>
</evidence>
<dbReference type="GO" id="GO:0016020">
    <property type="term" value="C:membrane"/>
    <property type="evidence" value="ECO:0007669"/>
    <property type="project" value="UniProtKB-SubCell"/>
</dbReference>
<dbReference type="Pfam" id="PF03073">
    <property type="entry name" value="TspO_MBR"/>
    <property type="match status" value="1"/>
</dbReference>
<evidence type="ECO:0000313" key="8">
    <source>
        <dbReference type="Proteomes" id="UP000594042"/>
    </source>
</evidence>
<keyword evidence="3 6" id="KW-0812">Transmembrane</keyword>
<comment type="similarity">
    <text evidence="2">Belongs to the TspO/BZRP family.</text>
</comment>
<dbReference type="InterPro" id="IPR038330">
    <property type="entry name" value="TspO/MBR-related_sf"/>
</dbReference>
<dbReference type="PANTHER" id="PTHR10057">
    <property type="entry name" value="PERIPHERAL-TYPE BENZODIAZEPINE RECEPTOR"/>
    <property type="match status" value="1"/>
</dbReference>
<evidence type="ECO:0000256" key="2">
    <source>
        <dbReference type="ARBA" id="ARBA00007524"/>
    </source>
</evidence>
<evidence type="ECO:0000256" key="4">
    <source>
        <dbReference type="ARBA" id="ARBA00022989"/>
    </source>
</evidence>
<name>A0A7G1HSX0_9BACT</name>
<organism evidence="7 8">
    <name type="scientific">Coprobacter secundus subsp. similis</name>
    <dbReference type="NCBI Taxonomy" id="2751153"/>
    <lineage>
        <taxon>Bacteria</taxon>
        <taxon>Pseudomonadati</taxon>
        <taxon>Bacteroidota</taxon>
        <taxon>Bacteroidia</taxon>
        <taxon>Bacteroidales</taxon>
        <taxon>Barnesiellaceae</taxon>
        <taxon>Coprobacter</taxon>
    </lineage>
</organism>
<dbReference type="AlphaFoldDB" id="A0A7G1HSX0"/>
<keyword evidence="8" id="KW-1185">Reference proteome</keyword>
<dbReference type="CDD" id="cd15904">
    <property type="entry name" value="TSPO_MBR"/>
    <property type="match status" value="1"/>
</dbReference>
<dbReference type="Proteomes" id="UP000594042">
    <property type="component" value="Chromosome"/>
</dbReference>
<keyword evidence="5 6" id="KW-0472">Membrane</keyword>
<evidence type="ECO:0000256" key="3">
    <source>
        <dbReference type="ARBA" id="ARBA00022692"/>
    </source>
</evidence>
<feature type="transmembrane region" description="Helical" evidence="6">
    <location>
        <begin position="46"/>
        <end position="66"/>
    </location>
</feature>
<feature type="transmembrane region" description="Helical" evidence="6">
    <location>
        <begin position="78"/>
        <end position="97"/>
    </location>
</feature>
<evidence type="ECO:0000256" key="5">
    <source>
        <dbReference type="ARBA" id="ARBA00023136"/>
    </source>
</evidence>
<dbReference type="KEGG" id="copr:Cop2CBH44_10590"/>
<proteinExistence type="inferred from homology"/>
<protein>
    <submittedName>
        <fullName evidence="7">Sensory protein TspO</fullName>
    </submittedName>
</protein>
<dbReference type="PANTHER" id="PTHR10057:SF0">
    <property type="entry name" value="TRANSLOCATOR PROTEIN"/>
    <property type="match status" value="1"/>
</dbReference>
<accession>A0A7G1HSX0</accession>
<dbReference type="GO" id="GO:0033013">
    <property type="term" value="P:tetrapyrrole metabolic process"/>
    <property type="evidence" value="ECO:0007669"/>
    <property type="project" value="UniProtKB-ARBA"/>
</dbReference>
<evidence type="ECO:0000256" key="6">
    <source>
        <dbReference type="SAM" id="Phobius"/>
    </source>
</evidence>